<dbReference type="Proteomes" id="UP001057375">
    <property type="component" value="Unassembled WGS sequence"/>
</dbReference>
<dbReference type="Pfam" id="PF00069">
    <property type="entry name" value="Pkinase"/>
    <property type="match status" value="1"/>
</dbReference>
<evidence type="ECO:0000313" key="8">
    <source>
        <dbReference type="EMBL" id="GKT32419.1"/>
    </source>
</evidence>
<evidence type="ECO:0000256" key="4">
    <source>
        <dbReference type="PROSITE-ProRule" id="PRU10141"/>
    </source>
</evidence>
<feature type="domain" description="Protein kinase" evidence="7">
    <location>
        <begin position="9"/>
        <end position="277"/>
    </location>
</feature>
<evidence type="ECO:0000313" key="9">
    <source>
        <dbReference type="Proteomes" id="UP001057375"/>
    </source>
</evidence>
<dbReference type="InterPro" id="IPR050235">
    <property type="entry name" value="CK1_Ser-Thr_kinase"/>
</dbReference>
<sequence>MDLRVANKFQLRKRIGAGAFGEIYAGMNIATREDVAIKLESIDARHPQLLYESKLYRILHGGMGIPYIHYYGVEGEYNVMVIDLLGPSLEDLFNICHRKFSLKTVLMLADQLISRLEFVHSKNFVHRDVKPDNFLIGLGRRQCTIYVIDFGLAKRYRDPKTHQHIPYREHKNLTGTARYAAINTHLGIEQSRRDDLESLGYVLIYFLRGSLPWQGLRAATKRQKYEKILERKMSSPIESLCRGFPAEFTAYLHYCRALRFDDKPDYSYIRKLFRELFVREGYSYDYRFDWILIGFDIDRYMKTRLDDVPSKKEKKETKKEGAADGERSKKRKEGRSGSRRGHKEHKEKEEKVEKDEGEKKKRRSGRSKSRGERKGKTKPAGGFHF</sequence>
<dbReference type="SMART" id="SM00220">
    <property type="entry name" value="S_TKc"/>
    <property type="match status" value="1"/>
</dbReference>
<evidence type="ECO:0000256" key="1">
    <source>
        <dbReference type="ARBA" id="ARBA00012513"/>
    </source>
</evidence>
<organism evidence="8 9">
    <name type="scientific">Aduncisulcus paluster</name>
    <dbReference type="NCBI Taxonomy" id="2918883"/>
    <lineage>
        <taxon>Eukaryota</taxon>
        <taxon>Metamonada</taxon>
        <taxon>Carpediemonas-like organisms</taxon>
        <taxon>Aduncisulcus</taxon>
    </lineage>
</organism>
<dbReference type="EMBL" id="BQXS01009984">
    <property type="protein sequence ID" value="GKT32419.1"/>
    <property type="molecule type" value="Genomic_DNA"/>
</dbReference>
<evidence type="ECO:0000259" key="7">
    <source>
        <dbReference type="PROSITE" id="PS50011"/>
    </source>
</evidence>
<dbReference type="PROSITE" id="PS00108">
    <property type="entry name" value="PROTEIN_KINASE_ST"/>
    <property type="match status" value="1"/>
</dbReference>
<keyword evidence="9" id="KW-1185">Reference proteome</keyword>
<evidence type="ECO:0000256" key="6">
    <source>
        <dbReference type="SAM" id="MobiDB-lite"/>
    </source>
</evidence>
<dbReference type="InterPro" id="IPR017441">
    <property type="entry name" value="Protein_kinase_ATP_BS"/>
</dbReference>
<accession>A0ABQ5KIS4</accession>
<dbReference type="InterPro" id="IPR000719">
    <property type="entry name" value="Prot_kinase_dom"/>
</dbReference>
<evidence type="ECO:0000256" key="5">
    <source>
        <dbReference type="RuleBase" id="RU000304"/>
    </source>
</evidence>
<dbReference type="Gene3D" id="1.10.510.10">
    <property type="entry name" value="Transferase(Phosphotransferase) domain 1"/>
    <property type="match status" value="1"/>
</dbReference>
<dbReference type="PANTHER" id="PTHR11909">
    <property type="entry name" value="CASEIN KINASE-RELATED"/>
    <property type="match status" value="1"/>
</dbReference>
<feature type="compositionally biased region" description="Basic and acidic residues" evidence="6">
    <location>
        <begin position="308"/>
        <end position="327"/>
    </location>
</feature>
<dbReference type="SUPFAM" id="SSF56112">
    <property type="entry name" value="Protein kinase-like (PK-like)"/>
    <property type="match status" value="1"/>
</dbReference>
<name>A0ABQ5KIS4_9EUKA</name>
<keyword evidence="5" id="KW-0723">Serine/threonine-protein kinase</keyword>
<dbReference type="InterPro" id="IPR011009">
    <property type="entry name" value="Kinase-like_dom_sf"/>
</dbReference>
<keyword evidence="8" id="KW-0418">Kinase</keyword>
<comment type="similarity">
    <text evidence="5">Belongs to the protein kinase superfamily.</text>
</comment>
<keyword evidence="8" id="KW-0808">Transferase</keyword>
<feature type="compositionally biased region" description="Basic and acidic residues" evidence="6">
    <location>
        <begin position="344"/>
        <end position="359"/>
    </location>
</feature>
<feature type="binding site" evidence="4">
    <location>
        <position position="38"/>
    </location>
    <ligand>
        <name>ATP</name>
        <dbReference type="ChEBI" id="CHEBI:30616"/>
    </ligand>
</feature>
<dbReference type="EC" id="2.7.11.1" evidence="1"/>
<feature type="compositionally biased region" description="Basic residues" evidence="6">
    <location>
        <begin position="328"/>
        <end position="343"/>
    </location>
</feature>
<comment type="caution">
    <text evidence="8">The sequence shown here is derived from an EMBL/GenBank/DDBJ whole genome shotgun (WGS) entry which is preliminary data.</text>
</comment>
<keyword evidence="3 4" id="KW-0067">ATP-binding</keyword>
<dbReference type="PROSITE" id="PS50011">
    <property type="entry name" value="PROTEIN_KINASE_DOM"/>
    <property type="match status" value="1"/>
</dbReference>
<proteinExistence type="inferred from homology"/>
<dbReference type="InterPro" id="IPR008271">
    <property type="entry name" value="Ser/Thr_kinase_AS"/>
</dbReference>
<evidence type="ECO:0000256" key="2">
    <source>
        <dbReference type="ARBA" id="ARBA00022741"/>
    </source>
</evidence>
<keyword evidence="2 4" id="KW-0547">Nucleotide-binding</keyword>
<feature type="region of interest" description="Disordered" evidence="6">
    <location>
        <begin position="308"/>
        <end position="385"/>
    </location>
</feature>
<evidence type="ECO:0000256" key="3">
    <source>
        <dbReference type="ARBA" id="ARBA00022840"/>
    </source>
</evidence>
<reference evidence="8" key="1">
    <citation type="submission" date="2022-03" db="EMBL/GenBank/DDBJ databases">
        <title>Draft genome sequence of Aduncisulcus paluster, a free-living microaerophilic Fornicata.</title>
        <authorList>
            <person name="Yuyama I."/>
            <person name="Kume K."/>
            <person name="Tamura T."/>
            <person name="Inagaki Y."/>
            <person name="Hashimoto T."/>
        </authorList>
    </citation>
    <scope>NUCLEOTIDE SEQUENCE</scope>
    <source>
        <strain evidence="8">NY0171</strain>
    </source>
</reference>
<dbReference type="GO" id="GO:0016301">
    <property type="term" value="F:kinase activity"/>
    <property type="evidence" value="ECO:0007669"/>
    <property type="project" value="UniProtKB-KW"/>
</dbReference>
<gene>
    <name evidence="8" type="ORF">ADUPG1_006586</name>
</gene>
<protein>
    <recommendedName>
        <fullName evidence="1">non-specific serine/threonine protein kinase</fullName>
        <ecNumber evidence="1">2.7.11.1</ecNumber>
    </recommendedName>
</protein>
<dbReference type="PROSITE" id="PS00107">
    <property type="entry name" value="PROTEIN_KINASE_ATP"/>
    <property type="match status" value="1"/>
</dbReference>